<dbReference type="AlphaFoldDB" id="A0A560LB92"/>
<dbReference type="RefSeq" id="WP_146991233.1">
    <property type="nucleotide sequence ID" value="NZ_VITY01000014.1"/>
</dbReference>
<name>A0A560LB92_9BRAD</name>
<keyword evidence="1" id="KW-0732">Signal</keyword>
<sequence length="201" mass="22615">MKRKLVWSSALSGIVLAVAATICAASISHAQPGPLKPVAVILPDVALLIHGPSGEYSYKLTSTADDSVTLEEFDDRRMRLEIRQIPDKKCIFVSTSQERDGFDVMQLDFTKFDGTYQLWEACRGAASAPPENRCTYSLHFSSEKQAFCDYRFSKLDFDLNKTPFPEDACHSYALGAREKKFYTKYIDAFERIKEQCGGNSR</sequence>
<feature type="signal peptide" evidence="1">
    <location>
        <begin position="1"/>
        <end position="30"/>
    </location>
</feature>
<dbReference type="Proteomes" id="UP000321304">
    <property type="component" value="Unassembled WGS sequence"/>
</dbReference>
<keyword evidence="3" id="KW-1185">Reference proteome</keyword>
<organism evidence="2 3">
    <name type="scientific">Bradyrhizobium macuxiense</name>
    <dbReference type="NCBI Taxonomy" id="1755647"/>
    <lineage>
        <taxon>Bacteria</taxon>
        <taxon>Pseudomonadati</taxon>
        <taxon>Pseudomonadota</taxon>
        <taxon>Alphaproteobacteria</taxon>
        <taxon>Hyphomicrobiales</taxon>
        <taxon>Nitrobacteraceae</taxon>
        <taxon>Bradyrhizobium</taxon>
    </lineage>
</organism>
<proteinExistence type="predicted"/>
<dbReference type="EMBL" id="VITY01000014">
    <property type="protein sequence ID" value="TWB90470.1"/>
    <property type="molecule type" value="Genomic_DNA"/>
</dbReference>
<gene>
    <name evidence="2" type="ORF">FBZ93_11423</name>
</gene>
<evidence type="ECO:0000313" key="3">
    <source>
        <dbReference type="Proteomes" id="UP000321304"/>
    </source>
</evidence>
<comment type="caution">
    <text evidence="2">The sequence shown here is derived from an EMBL/GenBank/DDBJ whole genome shotgun (WGS) entry which is preliminary data.</text>
</comment>
<evidence type="ECO:0000313" key="2">
    <source>
        <dbReference type="EMBL" id="TWB90470.1"/>
    </source>
</evidence>
<reference evidence="2 3" key="1">
    <citation type="submission" date="2019-06" db="EMBL/GenBank/DDBJ databases">
        <title>Genomic Encyclopedia of Type Strains, Phase IV (KMG-V): Genome sequencing to study the core and pangenomes of soil and plant-associated prokaryotes.</title>
        <authorList>
            <person name="Whitman W."/>
        </authorList>
    </citation>
    <scope>NUCLEOTIDE SEQUENCE [LARGE SCALE GENOMIC DNA]</scope>
    <source>
        <strain evidence="2 3">BR 10355</strain>
    </source>
</reference>
<accession>A0A560LB92</accession>
<evidence type="ECO:0000256" key="1">
    <source>
        <dbReference type="SAM" id="SignalP"/>
    </source>
</evidence>
<feature type="chain" id="PRO_5021906508" evidence="1">
    <location>
        <begin position="31"/>
        <end position="201"/>
    </location>
</feature>
<protein>
    <submittedName>
        <fullName evidence="2">Uncharacterized protein</fullName>
    </submittedName>
</protein>